<organism evidence="2 3">
    <name type="scientific">Lactobacillus crispatus FB077-07</name>
    <dbReference type="NCBI Taxonomy" id="883092"/>
    <lineage>
        <taxon>Bacteria</taxon>
        <taxon>Bacillati</taxon>
        <taxon>Bacillota</taxon>
        <taxon>Bacilli</taxon>
        <taxon>Lactobacillales</taxon>
        <taxon>Lactobacillaceae</taxon>
        <taxon>Lactobacillus</taxon>
    </lineage>
</organism>
<dbReference type="HOGENOM" id="CLU_3217781_0_0_9"/>
<dbReference type="EMBL" id="AGZG01000020">
    <property type="protein sequence ID" value="EKB77941.1"/>
    <property type="molecule type" value="Genomic_DNA"/>
</dbReference>
<evidence type="ECO:0000256" key="1">
    <source>
        <dbReference type="SAM" id="SignalP"/>
    </source>
</evidence>
<evidence type="ECO:0000313" key="2">
    <source>
        <dbReference type="EMBL" id="EKB77941.1"/>
    </source>
</evidence>
<comment type="caution">
    <text evidence="2">The sequence shown here is derived from an EMBL/GenBank/DDBJ whole genome shotgun (WGS) entry which is preliminary data.</text>
</comment>
<dbReference type="AlphaFoldDB" id="K1NE23"/>
<name>K1NE23_9LACO</name>
<dbReference type="PATRIC" id="fig|883092.3.peg.426"/>
<feature type="chain" id="PRO_5039463263" evidence="1">
    <location>
        <begin position="22"/>
        <end position="44"/>
    </location>
</feature>
<sequence length="44" mass="4527">MFMKKNVLVSLSVATLLSVGAVGVNEINGVANNTNVVQAAVKIL</sequence>
<reference evidence="2 3" key="1">
    <citation type="submission" date="2012-07" db="EMBL/GenBank/DDBJ databases">
        <title>The Genome Sequence of Lactobacillus crispatus FB077-07.</title>
        <authorList>
            <consortium name="The Broad Institute Genome Sequencing Platform"/>
            <person name="Earl A."/>
            <person name="Ward D."/>
            <person name="Feldgarden M."/>
            <person name="Gevers D."/>
            <person name="Saerens B."/>
            <person name="Vaneechoutte M."/>
            <person name="Walker B."/>
            <person name="Young S.K."/>
            <person name="Zeng Q."/>
            <person name="Gargeya S."/>
            <person name="Fitzgerald M."/>
            <person name="Haas B."/>
            <person name="Abouelleil A."/>
            <person name="Alvarado L."/>
            <person name="Arachchi H.M."/>
            <person name="Berlin A.M."/>
            <person name="Chapman S.B."/>
            <person name="Goldberg J."/>
            <person name="Griggs A."/>
            <person name="Gujja S."/>
            <person name="Hansen M."/>
            <person name="Howarth C."/>
            <person name="Imamovic A."/>
            <person name="Larimer J."/>
            <person name="McCowen C."/>
            <person name="Montmayeur A."/>
            <person name="Murphy C."/>
            <person name="Neiman D."/>
            <person name="Pearson M."/>
            <person name="Priest M."/>
            <person name="Roberts A."/>
            <person name="Saif S."/>
            <person name="Shea T."/>
            <person name="Sisk P."/>
            <person name="Sykes S."/>
            <person name="Wortman J."/>
            <person name="Nusbaum C."/>
            <person name="Birren B."/>
        </authorList>
    </citation>
    <scope>NUCLEOTIDE SEQUENCE [LARGE SCALE GENOMIC DNA]</scope>
    <source>
        <strain evidence="2 3">FB077-07</strain>
    </source>
</reference>
<protein>
    <submittedName>
        <fullName evidence="2">Uncharacterized protein</fullName>
    </submittedName>
</protein>
<accession>K1NE23</accession>
<proteinExistence type="predicted"/>
<evidence type="ECO:0000313" key="3">
    <source>
        <dbReference type="Proteomes" id="UP000004722"/>
    </source>
</evidence>
<feature type="signal peptide" evidence="1">
    <location>
        <begin position="1"/>
        <end position="21"/>
    </location>
</feature>
<gene>
    <name evidence="2" type="ORF">HMPREF9249_00424</name>
</gene>
<keyword evidence="1" id="KW-0732">Signal</keyword>
<dbReference type="Proteomes" id="UP000004722">
    <property type="component" value="Unassembled WGS sequence"/>
</dbReference>